<evidence type="ECO:0000259" key="3">
    <source>
        <dbReference type="Pfam" id="PF03713"/>
    </source>
</evidence>
<reference evidence="4" key="1">
    <citation type="submission" date="2021-05" db="EMBL/GenBank/DDBJ databases">
        <title>The genome of the haptophyte Pavlova lutheri (Diacronema luteri, Pavlovales) - a model for lipid biosynthesis in eukaryotic algae.</title>
        <authorList>
            <person name="Hulatt C.J."/>
            <person name="Posewitz M.C."/>
        </authorList>
    </citation>
    <scope>NUCLEOTIDE SEQUENCE</scope>
    <source>
        <strain evidence="4">NIVA-4/92</strain>
    </source>
</reference>
<proteinExistence type="predicted"/>
<protein>
    <recommendedName>
        <fullName evidence="3">DUF305 domain-containing protein</fullName>
    </recommendedName>
</protein>
<evidence type="ECO:0000256" key="2">
    <source>
        <dbReference type="SAM" id="SignalP"/>
    </source>
</evidence>
<dbReference type="AlphaFoldDB" id="A0A8J5XRB8"/>
<comment type="caution">
    <text evidence="4">The sequence shown here is derived from an EMBL/GenBank/DDBJ whole genome shotgun (WGS) entry which is preliminary data.</text>
</comment>
<keyword evidence="1" id="KW-1133">Transmembrane helix</keyword>
<keyword evidence="1" id="KW-0812">Transmembrane</keyword>
<keyword evidence="2" id="KW-0732">Signal</keyword>
<dbReference type="PANTHER" id="PTHR36933:SF1">
    <property type="entry name" value="SLL0788 PROTEIN"/>
    <property type="match status" value="1"/>
</dbReference>
<evidence type="ECO:0000313" key="4">
    <source>
        <dbReference type="EMBL" id="KAG8467611.1"/>
    </source>
</evidence>
<dbReference type="EMBL" id="JAGTXO010000005">
    <property type="protein sequence ID" value="KAG8467611.1"/>
    <property type="molecule type" value="Genomic_DNA"/>
</dbReference>
<keyword evidence="5" id="KW-1185">Reference proteome</keyword>
<evidence type="ECO:0000256" key="1">
    <source>
        <dbReference type="SAM" id="Phobius"/>
    </source>
</evidence>
<dbReference type="InterPro" id="IPR012347">
    <property type="entry name" value="Ferritin-like"/>
</dbReference>
<dbReference type="Pfam" id="PF03713">
    <property type="entry name" value="DUF305"/>
    <property type="match status" value="1"/>
</dbReference>
<dbReference type="Proteomes" id="UP000751190">
    <property type="component" value="Unassembled WGS sequence"/>
</dbReference>
<name>A0A8J5XRB8_DIALT</name>
<dbReference type="InterPro" id="IPR005183">
    <property type="entry name" value="DUF305_CopM-like"/>
</dbReference>
<feature type="transmembrane region" description="Helical" evidence="1">
    <location>
        <begin position="388"/>
        <end position="411"/>
    </location>
</feature>
<dbReference type="PANTHER" id="PTHR36933">
    <property type="entry name" value="SLL0788 PROTEIN"/>
    <property type="match status" value="1"/>
</dbReference>
<organism evidence="4 5">
    <name type="scientific">Diacronema lutheri</name>
    <name type="common">Unicellular marine alga</name>
    <name type="synonym">Monochrysis lutheri</name>
    <dbReference type="NCBI Taxonomy" id="2081491"/>
    <lineage>
        <taxon>Eukaryota</taxon>
        <taxon>Haptista</taxon>
        <taxon>Haptophyta</taxon>
        <taxon>Pavlovophyceae</taxon>
        <taxon>Pavlovales</taxon>
        <taxon>Pavlovaceae</taxon>
        <taxon>Diacronema</taxon>
    </lineage>
</organism>
<feature type="signal peptide" evidence="2">
    <location>
        <begin position="1"/>
        <end position="20"/>
    </location>
</feature>
<accession>A0A8J5XRB8</accession>
<sequence>MGKIALALIALSASADGLGANDGSSSRDACEADCTGSGDERRCVFEARLDIHASSTGYYKFAQCGSTPQPVLAMEQGVEYTFRQKSASNWFHPLGFAYAPDGAHRGNPELEPGMTLTGSECYHSSTCQSPIYFLGNHFLGGTEDGAVRYPRLANNGDSGLYPYEPRFAVPRPDWQAKRDKADEGYKVKLTLTDEAYTKDLFYFCHVHNHMSGRIKLMRRGESKLLQSADEPKLGYAHEKPSAFDEKCGTYGLGSFAGEHHCDKGMFTCGEAETEDQKLFVECLNAMDCAMHEQMRVNVHANDPLTTFMQQMIPHHANAVNMAKALIKLDKTNEGNDPDGELEHLLWGIVNVQNMQIHTMEAWLADNGRKSFSGAHCEYSGSCHAALNFSVYAISAACVVLALLSSVAFLLARARHVTASGESPHASTVSKA</sequence>
<gene>
    <name evidence="4" type="ORF">KFE25_006663</name>
</gene>
<feature type="domain" description="DUF305" evidence="3">
    <location>
        <begin position="306"/>
        <end position="372"/>
    </location>
</feature>
<feature type="chain" id="PRO_5035194990" description="DUF305 domain-containing protein" evidence="2">
    <location>
        <begin position="21"/>
        <end position="431"/>
    </location>
</feature>
<keyword evidence="1" id="KW-0472">Membrane</keyword>
<dbReference type="Gene3D" id="1.20.1260.10">
    <property type="match status" value="1"/>
</dbReference>
<dbReference type="OrthoDB" id="734129at2759"/>
<evidence type="ECO:0000313" key="5">
    <source>
        <dbReference type="Proteomes" id="UP000751190"/>
    </source>
</evidence>